<feature type="chain" id="PRO_5043321004" evidence="1">
    <location>
        <begin position="27"/>
        <end position="65"/>
    </location>
</feature>
<gene>
    <name evidence="2" type="ORF">O4328_39310</name>
    <name evidence="3" type="ORF">Q5707_38310</name>
</gene>
<organism evidence="3 5">
    <name type="scientific">Rhodococcus opacus</name>
    <name type="common">Nocardia opaca</name>
    <dbReference type="NCBI Taxonomy" id="37919"/>
    <lineage>
        <taxon>Bacteria</taxon>
        <taxon>Bacillati</taxon>
        <taxon>Actinomycetota</taxon>
        <taxon>Actinomycetes</taxon>
        <taxon>Mycobacteriales</taxon>
        <taxon>Nocardiaceae</taxon>
        <taxon>Rhodococcus</taxon>
    </lineage>
</organism>
<reference evidence="3" key="2">
    <citation type="submission" date="2023-07" db="EMBL/GenBank/DDBJ databases">
        <title>Genomic analysis of Rhodococcus opacus VOC-14 with glycol ethers degradation activity.</title>
        <authorList>
            <person name="Narkevich D.A."/>
            <person name="Hlushen A.M."/>
            <person name="Akhremchuk A.E."/>
            <person name="Sikolenko M.A."/>
            <person name="Valentovich L.N."/>
        </authorList>
    </citation>
    <scope>NUCLEOTIDE SEQUENCE</scope>
    <source>
        <strain evidence="3">VOC-14</strain>
        <plasmid evidence="3">pRho-VOC14-C342</plasmid>
    </source>
</reference>
<dbReference type="RefSeq" id="WP_267204686.1">
    <property type="nucleotide sequence ID" value="NZ_CAJUXZ010000033.1"/>
</dbReference>
<evidence type="ECO:0000313" key="3">
    <source>
        <dbReference type="EMBL" id="WLF51221.1"/>
    </source>
</evidence>
<geneLocation type="plasmid" evidence="3 5">
    <name>pRho-VOC14-C342</name>
</geneLocation>
<accession>A0AAX3YQ50</accession>
<reference evidence="2" key="1">
    <citation type="submission" date="2022-12" db="EMBL/GenBank/DDBJ databases">
        <authorList>
            <person name="Krivoruchko A.V."/>
            <person name="Elkin A."/>
        </authorList>
    </citation>
    <scope>NUCLEOTIDE SEQUENCE</scope>
    <source>
        <strain evidence="2">IEGM 249</strain>
    </source>
</reference>
<dbReference type="EMBL" id="CP130954">
    <property type="protein sequence ID" value="WLF51221.1"/>
    <property type="molecule type" value="Genomic_DNA"/>
</dbReference>
<evidence type="ECO:0000313" key="2">
    <source>
        <dbReference type="EMBL" id="MCZ4589620.1"/>
    </source>
</evidence>
<proteinExistence type="predicted"/>
<protein>
    <submittedName>
        <fullName evidence="3">Uncharacterized protein</fullName>
    </submittedName>
</protein>
<keyword evidence="4" id="KW-1185">Reference proteome</keyword>
<dbReference type="Proteomes" id="UP001231166">
    <property type="component" value="Plasmid pRho-VOC14-C342"/>
</dbReference>
<name>A0AAX3YQ50_RHOOP</name>
<keyword evidence="3" id="KW-0614">Plasmid</keyword>
<evidence type="ECO:0000256" key="1">
    <source>
        <dbReference type="SAM" id="SignalP"/>
    </source>
</evidence>
<dbReference type="EMBL" id="JAPWIS010000034">
    <property type="protein sequence ID" value="MCZ4589620.1"/>
    <property type="molecule type" value="Genomic_DNA"/>
</dbReference>
<sequence length="65" mass="7205">MNKARATAVVGVTTLLMFLVAGTASASPPSPDPVWYSWFPTREMGDMFSHVVWILTGWMTGYGYF</sequence>
<dbReference type="AlphaFoldDB" id="A0AAX3YQ50"/>
<dbReference type="Proteomes" id="UP001066327">
    <property type="component" value="Unassembled WGS sequence"/>
</dbReference>
<feature type="signal peptide" evidence="1">
    <location>
        <begin position="1"/>
        <end position="26"/>
    </location>
</feature>
<evidence type="ECO:0000313" key="5">
    <source>
        <dbReference type="Proteomes" id="UP001231166"/>
    </source>
</evidence>
<evidence type="ECO:0000313" key="4">
    <source>
        <dbReference type="Proteomes" id="UP001066327"/>
    </source>
</evidence>
<keyword evidence="1" id="KW-0732">Signal</keyword>